<dbReference type="PROSITE" id="PS51725">
    <property type="entry name" value="ABM"/>
    <property type="match status" value="1"/>
</dbReference>
<keyword evidence="3" id="KW-1185">Reference proteome</keyword>
<protein>
    <submittedName>
        <fullName evidence="2">Quinol monooxygenase</fullName>
        <ecNumber evidence="2">1.-.-.-</ecNumber>
    </submittedName>
</protein>
<dbReference type="GO" id="GO:0004497">
    <property type="term" value="F:monooxygenase activity"/>
    <property type="evidence" value="ECO:0007669"/>
    <property type="project" value="UniProtKB-KW"/>
</dbReference>
<evidence type="ECO:0000259" key="1">
    <source>
        <dbReference type="PROSITE" id="PS51725"/>
    </source>
</evidence>
<dbReference type="RefSeq" id="WP_263250028.1">
    <property type="nucleotide sequence ID" value="NZ_BAABLT010000034.1"/>
</dbReference>
<proteinExistence type="predicted"/>
<evidence type="ECO:0000313" key="3">
    <source>
        <dbReference type="Proteomes" id="UP001597018"/>
    </source>
</evidence>
<reference evidence="3" key="1">
    <citation type="journal article" date="2019" name="Int. J. Syst. Evol. Microbiol.">
        <title>The Global Catalogue of Microorganisms (GCM) 10K type strain sequencing project: providing services to taxonomists for standard genome sequencing and annotation.</title>
        <authorList>
            <consortium name="The Broad Institute Genomics Platform"/>
            <consortium name="The Broad Institute Genome Sequencing Center for Infectious Disease"/>
            <person name="Wu L."/>
            <person name="Ma J."/>
        </authorList>
    </citation>
    <scope>NUCLEOTIDE SEQUENCE [LARGE SCALE GENOMIC DNA]</scope>
    <source>
        <strain evidence="3">CCUG 56401</strain>
    </source>
</reference>
<organism evidence="2 3">
    <name type="scientific">Saccharopolyspora rosea</name>
    <dbReference type="NCBI Taxonomy" id="524884"/>
    <lineage>
        <taxon>Bacteria</taxon>
        <taxon>Bacillati</taxon>
        <taxon>Actinomycetota</taxon>
        <taxon>Actinomycetes</taxon>
        <taxon>Pseudonocardiales</taxon>
        <taxon>Pseudonocardiaceae</taxon>
        <taxon>Saccharopolyspora</taxon>
    </lineage>
</organism>
<evidence type="ECO:0000313" key="2">
    <source>
        <dbReference type="EMBL" id="MFD0918347.1"/>
    </source>
</evidence>
<dbReference type="InterPro" id="IPR007138">
    <property type="entry name" value="ABM_dom"/>
</dbReference>
<dbReference type="EC" id="1.-.-.-" evidence="2"/>
<dbReference type="Proteomes" id="UP001597018">
    <property type="component" value="Unassembled WGS sequence"/>
</dbReference>
<dbReference type="SUPFAM" id="SSF54909">
    <property type="entry name" value="Dimeric alpha+beta barrel"/>
    <property type="match status" value="1"/>
</dbReference>
<keyword evidence="2" id="KW-0560">Oxidoreductase</keyword>
<dbReference type="Pfam" id="PF03992">
    <property type="entry name" value="ABM"/>
    <property type="match status" value="1"/>
</dbReference>
<feature type="domain" description="ABM" evidence="1">
    <location>
        <begin position="2"/>
        <end position="95"/>
    </location>
</feature>
<name>A0ABW3FIN2_9PSEU</name>
<gene>
    <name evidence="2" type="ORF">ACFQ16_01185</name>
</gene>
<keyword evidence="2" id="KW-0503">Monooxygenase</keyword>
<sequence>MIVIVGHLVVDEADRSTVVEAFRDLVRRARDFPGCVHLAITADPVDPRRVNNAEVWESAEALAAWRAQANAPDPGVEIVEDHMRKYEADDGGAVF</sequence>
<dbReference type="Gene3D" id="3.30.70.100">
    <property type="match status" value="1"/>
</dbReference>
<dbReference type="EMBL" id="JBHTIW010000001">
    <property type="protein sequence ID" value="MFD0918347.1"/>
    <property type="molecule type" value="Genomic_DNA"/>
</dbReference>
<comment type="caution">
    <text evidence="2">The sequence shown here is derived from an EMBL/GenBank/DDBJ whole genome shotgun (WGS) entry which is preliminary data.</text>
</comment>
<dbReference type="InterPro" id="IPR011008">
    <property type="entry name" value="Dimeric_a/b-barrel"/>
</dbReference>
<accession>A0ABW3FIN2</accession>